<dbReference type="EMBL" id="AK098761">
    <property type="protein sequence ID" value="BAC05406.1"/>
    <property type="molecule type" value="mRNA"/>
</dbReference>
<name>Q8N793_HUMAN</name>
<accession>Q8N793</accession>
<proteinExistence type="evidence at transcript level"/>
<organism evidence="1">
    <name type="scientific">Homo sapiens</name>
    <name type="common">Human</name>
    <dbReference type="NCBI Taxonomy" id="9606"/>
    <lineage>
        <taxon>Eukaryota</taxon>
        <taxon>Metazoa</taxon>
        <taxon>Chordata</taxon>
        <taxon>Craniata</taxon>
        <taxon>Vertebrata</taxon>
        <taxon>Euteleostomi</taxon>
        <taxon>Mammalia</taxon>
        <taxon>Eutheria</taxon>
        <taxon>Euarchontoglires</taxon>
        <taxon>Primates</taxon>
        <taxon>Haplorrhini</taxon>
        <taxon>Catarrhini</taxon>
        <taxon>Hominidae</taxon>
        <taxon>Homo</taxon>
    </lineage>
</organism>
<protein>
    <submittedName>
        <fullName evidence="1">cDNA FLJ25895 fis, clone CBR03553</fullName>
    </submittedName>
</protein>
<sequence>MMTQKVALLSYSHRSPSLHSFFPQSLRLRPHVLTGGFIVSSISKPLQWYLVLLSMISSLGAGEVYIPYSVQFSKSFVCRTGSHLYIHTLWGKPRSSYTASWVYFPKHFLPPCNLPSTFCFPQLPLFNLVAMKLLLSL</sequence>
<reference evidence="1" key="1">
    <citation type="submission" date="2002-07" db="EMBL/GenBank/DDBJ databases">
        <title>NEDO human cDNA sequencing project.</title>
        <authorList>
            <person name="Tanigami A."/>
            <person name="Fujiwara T."/>
            <person name="Shibahara T."/>
            <person name="Goto Y."/>
            <person name="Hirao M."/>
            <person name="Shimizu F."/>
            <person name="Wakebe H."/>
            <person name="Ono T."/>
            <person name="Hishigaki H."/>
            <person name="Watanabe T."/>
            <person name="Ozaki K."/>
            <person name="Suzuki Y."/>
            <person name="Hata H."/>
            <person name="Nakagawa K."/>
            <person name="Mizuno S."/>
            <person name="Morinaga M."/>
            <person name="Kawamura M."/>
            <person name="Sugiyama T."/>
            <person name="Irie R."/>
            <person name="Otsuki T."/>
            <person name="Sato H."/>
            <person name="Nishikawa T."/>
            <person name="Sugiyama A."/>
            <person name="Kawakami B."/>
            <person name="Nagai K."/>
            <person name="Isogai T."/>
            <person name="Sugano S."/>
        </authorList>
    </citation>
    <scope>NUCLEOTIDE SEQUENCE</scope>
    <source>
        <tissue evidence="1">Brain</tissue>
    </source>
</reference>
<dbReference type="AlphaFoldDB" id="Q8N793"/>
<evidence type="ECO:0000313" key="1">
    <source>
        <dbReference type="EMBL" id="BAC05406.1"/>
    </source>
</evidence>